<keyword evidence="3" id="KW-0808">Transferase</keyword>
<evidence type="ECO:0000256" key="2">
    <source>
        <dbReference type="ARBA" id="ARBA00022603"/>
    </source>
</evidence>
<evidence type="ECO:0000259" key="7">
    <source>
        <dbReference type="Pfam" id="PF01035"/>
    </source>
</evidence>
<evidence type="ECO:0000256" key="1">
    <source>
        <dbReference type="ARBA" id="ARBA00001286"/>
    </source>
</evidence>
<dbReference type="PROSITE" id="PS00374">
    <property type="entry name" value="MGMT"/>
    <property type="match status" value="1"/>
</dbReference>
<sequence>MTAHGFAVFDTAIGHCGIAWGERGVVSVRLPDRGAEQTRARLRARFPEAGEGEPPPPIWRAIEEIRALLRGEALDLAGIELDLTGVPEFHRQVYEVARTIPPGKTLTYGEVAARLGVPGSAQAVGQALGRNPFPIVVPCHRVLGAGGRMVGFSAPGGVETKRRMLVIEGARSEEPTLF</sequence>
<reference evidence="8 9" key="1">
    <citation type="submission" date="2020-04" db="EMBL/GenBank/DDBJ databases">
        <title>Novel species.</title>
        <authorList>
            <person name="Teo W.F.A."/>
            <person name="Lipun K."/>
            <person name="Srisuk N."/>
            <person name="Duangmal K."/>
        </authorList>
    </citation>
    <scope>NUCLEOTIDE SEQUENCE [LARGE SCALE GENOMIC DNA]</scope>
    <source>
        <strain evidence="8 9">K13G38</strain>
    </source>
</reference>
<dbReference type="Gene3D" id="3.30.160.70">
    <property type="entry name" value="Methylated DNA-protein cysteine methyltransferase domain"/>
    <property type="match status" value="1"/>
</dbReference>
<name>A0ABX1JCC6_9PSEU</name>
<dbReference type="SUPFAM" id="SSF53155">
    <property type="entry name" value="Methylated DNA-protein cysteine methyltransferase domain"/>
    <property type="match status" value="1"/>
</dbReference>
<dbReference type="InterPro" id="IPR036631">
    <property type="entry name" value="MGMT_N_sf"/>
</dbReference>
<dbReference type="RefSeq" id="WP_168520415.1">
    <property type="nucleotide sequence ID" value="NZ_JAAXLS010000035.1"/>
</dbReference>
<dbReference type="InterPro" id="IPR014048">
    <property type="entry name" value="MethylDNA_cys_MeTrfase_DNA-bd"/>
</dbReference>
<comment type="catalytic activity">
    <reaction evidence="1">
        <text>a 4-O-methyl-thymidine in DNA + L-cysteinyl-[protein] = a thymidine in DNA + S-methyl-L-cysteinyl-[protein]</text>
        <dbReference type="Rhea" id="RHEA:53428"/>
        <dbReference type="Rhea" id="RHEA-COMP:10131"/>
        <dbReference type="Rhea" id="RHEA-COMP:10132"/>
        <dbReference type="Rhea" id="RHEA-COMP:13555"/>
        <dbReference type="Rhea" id="RHEA-COMP:13556"/>
        <dbReference type="ChEBI" id="CHEBI:29950"/>
        <dbReference type="ChEBI" id="CHEBI:82612"/>
        <dbReference type="ChEBI" id="CHEBI:137386"/>
        <dbReference type="ChEBI" id="CHEBI:137387"/>
        <dbReference type="EC" id="2.1.1.63"/>
    </reaction>
</comment>
<organism evidence="8 9">
    <name type="scientific">Amycolatopsis acididurans</name>
    <dbReference type="NCBI Taxonomy" id="2724524"/>
    <lineage>
        <taxon>Bacteria</taxon>
        <taxon>Bacillati</taxon>
        <taxon>Actinomycetota</taxon>
        <taxon>Actinomycetes</taxon>
        <taxon>Pseudonocardiales</taxon>
        <taxon>Pseudonocardiaceae</taxon>
        <taxon>Amycolatopsis</taxon>
    </lineage>
</organism>
<dbReference type="PANTHER" id="PTHR10815">
    <property type="entry name" value="METHYLATED-DNA--PROTEIN-CYSTEINE METHYLTRANSFERASE"/>
    <property type="match status" value="1"/>
</dbReference>
<gene>
    <name evidence="8" type="ORF">HFP15_31480</name>
</gene>
<dbReference type="Proteomes" id="UP000715441">
    <property type="component" value="Unassembled WGS sequence"/>
</dbReference>
<dbReference type="Gene3D" id="1.10.10.10">
    <property type="entry name" value="Winged helix-like DNA-binding domain superfamily/Winged helix DNA-binding domain"/>
    <property type="match status" value="1"/>
</dbReference>
<dbReference type="Pfam" id="PF01035">
    <property type="entry name" value="DNA_binding_1"/>
    <property type="match status" value="1"/>
</dbReference>
<dbReference type="PANTHER" id="PTHR10815:SF5">
    <property type="entry name" value="METHYLATED-DNA--PROTEIN-CYSTEINE METHYLTRANSFERASE"/>
    <property type="match status" value="1"/>
</dbReference>
<keyword evidence="4" id="KW-0227">DNA damage</keyword>
<evidence type="ECO:0000256" key="4">
    <source>
        <dbReference type="ARBA" id="ARBA00022763"/>
    </source>
</evidence>
<dbReference type="InterPro" id="IPR036217">
    <property type="entry name" value="MethylDNA_cys_MeTrfase_DNAb"/>
</dbReference>
<dbReference type="EMBL" id="JAAXLS010000035">
    <property type="protein sequence ID" value="NKQ57396.1"/>
    <property type="molecule type" value="Genomic_DNA"/>
</dbReference>
<dbReference type="NCBIfam" id="TIGR00589">
    <property type="entry name" value="ogt"/>
    <property type="match status" value="1"/>
</dbReference>
<dbReference type="SUPFAM" id="SSF46767">
    <property type="entry name" value="Methylated DNA-protein cysteine methyltransferase, C-terminal domain"/>
    <property type="match status" value="1"/>
</dbReference>
<dbReference type="InterPro" id="IPR036388">
    <property type="entry name" value="WH-like_DNA-bd_sf"/>
</dbReference>
<keyword evidence="5" id="KW-0234">DNA repair</keyword>
<keyword evidence="9" id="KW-1185">Reference proteome</keyword>
<feature type="domain" description="Methylated-DNA-[protein]-cysteine S-methyltransferase DNA binding" evidence="7">
    <location>
        <begin position="88"/>
        <end position="169"/>
    </location>
</feature>
<protein>
    <submittedName>
        <fullName evidence="8">Methylated-DNA--[protein]-cysteine S-methyltransferase</fullName>
    </submittedName>
</protein>
<evidence type="ECO:0000313" key="8">
    <source>
        <dbReference type="EMBL" id="NKQ57396.1"/>
    </source>
</evidence>
<evidence type="ECO:0000256" key="6">
    <source>
        <dbReference type="ARBA" id="ARBA00049348"/>
    </source>
</evidence>
<dbReference type="InterPro" id="IPR001497">
    <property type="entry name" value="MethylDNA_cys_MeTrfase_AS"/>
</dbReference>
<dbReference type="CDD" id="cd06445">
    <property type="entry name" value="ATase"/>
    <property type="match status" value="1"/>
</dbReference>
<evidence type="ECO:0000313" key="9">
    <source>
        <dbReference type="Proteomes" id="UP000715441"/>
    </source>
</evidence>
<proteinExistence type="predicted"/>
<comment type="catalytic activity">
    <reaction evidence="6">
        <text>a 6-O-methyl-2'-deoxyguanosine in DNA + L-cysteinyl-[protein] = S-methyl-L-cysteinyl-[protein] + a 2'-deoxyguanosine in DNA</text>
        <dbReference type="Rhea" id="RHEA:24000"/>
        <dbReference type="Rhea" id="RHEA-COMP:10131"/>
        <dbReference type="Rhea" id="RHEA-COMP:10132"/>
        <dbReference type="Rhea" id="RHEA-COMP:11367"/>
        <dbReference type="Rhea" id="RHEA-COMP:11368"/>
        <dbReference type="ChEBI" id="CHEBI:29950"/>
        <dbReference type="ChEBI" id="CHEBI:82612"/>
        <dbReference type="ChEBI" id="CHEBI:85445"/>
        <dbReference type="ChEBI" id="CHEBI:85448"/>
        <dbReference type="EC" id="2.1.1.63"/>
    </reaction>
</comment>
<comment type="caution">
    <text evidence="8">The sequence shown here is derived from an EMBL/GenBank/DDBJ whole genome shotgun (WGS) entry which is preliminary data.</text>
</comment>
<evidence type="ECO:0000256" key="3">
    <source>
        <dbReference type="ARBA" id="ARBA00022679"/>
    </source>
</evidence>
<keyword evidence="2" id="KW-0489">Methyltransferase</keyword>
<accession>A0ABX1JCC6</accession>
<evidence type="ECO:0000256" key="5">
    <source>
        <dbReference type="ARBA" id="ARBA00023204"/>
    </source>
</evidence>